<dbReference type="GO" id="GO:0005634">
    <property type="term" value="C:nucleus"/>
    <property type="evidence" value="ECO:0007669"/>
    <property type="project" value="TreeGrafter"/>
</dbReference>
<keyword evidence="1" id="KW-0539">Nucleus</keyword>
<dbReference type="PANTHER" id="PTHR31668:SF10">
    <property type="entry name" value="ZN(II)2CYS6 TRANSCRIPTION FACTOR (EUROFUNG)"/>
    <property type="match status" value="1"/>
</dbReference>
<dbReference type="Proteomes" id="UP000078544">
    <property type="component" value="Unassembled WGS sequence"/>
</dbReference>
<dbReference type="AlphaFoldDB" id="A0A167YK48"/>
<dbReference type="CDD" id="cd12148">
    <property type="entry name" value="fungal_TF_MHR"/>
    <property type="match status" value="1"/>
</dbReference>
<dbReference type="InterPro" id="IPR007219">
    <property type="entry name" value="XnlR_reg_dom"/>
</dbReference>
<dbReference type="EMBL" id="AZGY01000018">
    <property type="protein sequence ID" value="KZZ91452.1"/>
    <property type="molecule type" value="Genomic_DNA"/>
</dbReference>
<reference evidence="3 4" key="1">
    <citation type="journal article" date="2016" name="Genome Biol. Evol.">
        <title>Divergent and convergent evolution of fungal pathogenicity.</title>
        <authorList>
            <person name="Shang Y."/>
            <person name="Xiao G."/>
            <person name="Zheng P."/>
            <person name="Cen K."/>
            <person name="Zhan S."/>
            <person name="Wang C."/>
        </authorList>
    </citation>
    <scope>NUCLEOTIDE SEQUENCE [LARGE SCALE GENOMIC DNA]</scope>
    <source>
        <strain evidence="3 4">RCEF 2490</strain>
    </source>
</reference>
<sequence>MLTEDIQTLERYFSTGSVASDWAEGRNNAESALIYTKVPRRREGLEIARQPGKFQCQVMWHIMKPFAAELIRIYFCKFHPAFPILDRKAFLETYEHDRDKLSPALLCEFFAVALTVWSPSDELKRHQRPDYKFVWNLAVEALHQDFLAPALSTICSVLLDMSGRPVAGVLGNSLNNGRAVALARSLRLNRNPGCCRRSSSEKALRLRLWWATLIHDYWSVKLCLWSASQYKQQAI</sequence>
<protein>
    <submittedName>
        <fullName evidence="3">Transcription factor</fullName>
    </submittedName>
</protein>
<evidence type="ECO:0000259" key="2">
    <source>
        <dbReference type="Pfam" id="PF04082"/>
    </source>
</evidence>
<comment type="caution">
    <text evidence="3">The sequence shown here is derived from an EMBL/GenBank/DDBJ whole genome shotgun (WGS) entry which is preliminary data.</text>
</comment>
<proteinExistence type="predicted"/>
<dbReference type="OrthoDB" id="3034343at2759"/>
<dbReference type="STRING" id="1081109.A0A167YK48"/>
<dbReference type="Pfam" id="PF04082">
    <property type="entry name" value="Fungal_trans"/>
    <property type="match status" value="1"/>
</dbReference>
<evidence type="ECO:0000256" key="1">
    <source>
        <dbReference type="ARBA" id="ARBA00023242"/>
    </source>
</evidence>
<feature type="domain" description="Xylanolytic transcriptional activator regulatory" evidence="2">
    <location>
        <begin position="71"/>
        <end position="218"/>
    </location>
</feature>
<dbReference type="InterPro" id="IPR050797">
    <property type="entry name" value="Carb_Metab_Trans_Reg"/>
</dbReference>
<accession>A0A167YK48</accession>
<dbReference type="GO" id="GO:0006351">
    <property type="term" value="P:DNA-templated transcription"/>
    <property type="evidence" value="ECO:0007669"/>
    <property type="project" value="InterPro"/>
</dbReference>
<dbReference type="GO" id="GO:0008270">
    <property type="term" value="F:zinc ion binding"/>
    <property type="evidence" value="ECO:0007669"/>
    <property type="project" value="InterPro"/>
</dbReference>
<dbReference type="PANTHER" id="PTHR31668">
    <property type="entry name" value="GLUCOSE TRANSPORT TRANSCRIPTION REGULATOR RGT1-RELATED-RELATED"/>
    <property type="match status" value="1"/>
</dbReference>
<dbReference type="GO" id="GO:0003677">
    <property type="term" value="F:DNA binding"/>
    <property type="evidence" value="ECO:0007669"/>
    <property type="project" value="InterPro"/>
</dbReference>
<evidence type="ECO:0000313" key="4">
    <source>
        <dbReference type="Proteomes" id="UP000078544"/>
    </source>
</evidence>
<name>A0A167YK48_9HYPO</name>
<dbReference type="GO" id="GO:0001080">
    <property type="term" value="P:nitrogen catabolite activation of transcription from RNA polymerase II promoter"/>
    <property type="evidence" value="ECO:0007669"/>
    <property type="project" value="TreeGrafter"/>
</dbReference>
<keyword evidence="4" id="KW-1185">Reference proteome</keyword>
<gene>
    <name evidence="3" type="ORF">AAL_06688</name>
</gene>
<organism evidence="3 4">
    <name type="scientific">Moelleriella libera RCEF 2490</name>
    <dbReference type="NCBI Taxonomy" id="1081109"/>
    <lineage>
        <taxon>Eukaryota</taxon>
        <taxon>Fungi</taxon>
        <taxon>Dikarya</taxon>
        <taxon>Ascomycota</taxon>
        <taxon>Pezizomycotina</taxon>
        <taxon>Sordariomycetes</taxon>
        <taxon>Hypocreomycetidae</taxon>
        <taxon>Hypocreales</taxon>
        <taxon>Clavicipitaceae</taxon>
        <taxon>Moelleriella</taxon>
    </lineage>
</organism>
<evidence type="ECO:0000313" key="3">
    <source>
        <dbReference type="EMBL" id="KZZ91452.1"/>
    </source>
</evidence>